<protein>
    <submittedName>
        <fullName evidence="1">Uncharacterized protein</fullName>
    </submittedName>
</protein>
<name>A0ACC0WP40_9STRA</name>
<reference evidence="1 2" key="1">
    <citation type="journal article" date="2022" name="bioRxiv">
        <title>The genome of the oomycete Peronosclerospora sorghi, a cosmopolitan pathogen of maize and sorghum, is inflated with dispersed pseudogenes.</title>
        <authorList>
            <person name="Fletcher K."/>
            <person name="Martin F."/>
            <person name="Isakeit T."/>
            <person name="Cavanaugh K."/>
            <person name="Magill C."/>
            <person name="Michelmore R."/>
        </authorList>
    </citation>
    <scope>NUCLEOTIDE SEQUENCE [LARGE SCALE GENOMIC DNA]</scope>
    <source>
        <strain evidence="1">P6</strain>
    </source>
</reference>
<organism evidence="1 2">
    <name type="scientific">Peronosclerospora sorghi</name>
    <dbReference type="NCBI Taxonomy" id="230839"/>
    <lineage>
        <taxon>Eukaryota</taxon>
        <taxon>Sar</taxon>
        <taxon>Stramenopiles</taxon>
        <taxon>Oomycota</taxon>
        <taxon>Peronosporomycetes</taxon>
        <taxon>Peronosporales</taxon>
        <taxon>Peronosporaceae</taxon>
        <taxon>Peronosclerospora</taxon>
    </lineage>
</organism>
<dbReference type="EMBL" id="CM047589">
    <property type="protein sequence ID" value="KAI9919858.1"/>
    <property type="molecule type" value="Genomic_DNA"/>
</dbReference>
<dbReference type="Proteomes" id="UP001163321">
    <property type="component" value="Chromosome 10"/>
</dbReference>
<evidence type="ECO:0000313" key="1">
    <source>
        <dbReference type="EMBL" id="KAI9919858.1"/>
    </source>
</evidence>
<accession>A0ACC0WP40</accession>
<keyword evidence="2" id="KW-1185">Reference proteome</keyword>
<proteinExistence type="predicted"/>
<gene>
    <name evidence="1" type="ORF">PsorP6_015974</name>
</gene>
<evidence type="ECO:0000313" key="2">
    <source>
        <dbReference type="Proteomes" id="UP001163321"/>
    </source>
</evidence>
<comment type="caution">
    <text evidence="1">The sequence shown here is derived from an EMBL/GenBank/DDBJ whole genome shotgun (WGS) entry which is preliminary data.</text>
</comment>
<sequence>MDVRISGFDRTFCWPFCWRRFRLLEDCENGRQRLANILRRLHDRLIVVVGLCCIHDTLAAMDYGELILCQPTGLVCCVNTRGNASTGTQEGAEQGPTDRHANHAQNFGNKGLINDPDLDGSFNIKKGLRVARELLATINELGIPVSPFFLFNISLLIMLRVV</sequence>